<accession>A0A291AXP2</accession>
<proteinExistence type="predicted"/>
<name>A0A291AXP2_9CAUD</name>
<evidence type="ECO:0000313" key="2">
    <source>
        <dbReference type="Proteomes" id="UP000222681"/>
    </source>
</evidence>
<sequence length="47" mass="5405">MNNNVNDQYQYTPVGECIEFYERFGNLTVCDGDNHGVIIVNEGDDYE</sequence>
<dbReference type="EMBL" id="MF158039">
    <property type="protein sequence ID" value="ATE85796.1"/>
    <property type="molecule type" value="Genomic_DNA"/>
</dbReference>
<gene>
    <name evidence="1" type="ORF">Sf12_gp70</name>
</gene>
<protein>
    <submittedName>
        <fullName evidence="1">Uncharacterized protein</fullName>
    </submittedName>
</protein>
<reference evidence="1 2" key="1">
    <citation type="submission" date="2017-05" db="EMBL/GenBank/DDBJ databases">
        <title>The isolation and characterization of 16 novel Shigella-infecting phages from the environment.</title>
        <authorList>
            <person name="Doore S.M."/>
            <person name="Schrad J.R."/>
            <person name="Dover J.A."/>
            <person name="Parent K.N."/>
        </authorList>
    </citation>
    <scope>NUCLEOTIDE SEQUENCE [LARGE SCALE GENOMIC DNA]</scope>
</reference>
<dbReference type="Proteomes" id="UP000222681">
    <property type="component" value="Segment"/>
</dbReference>
<organism evidence="1 2">
    <name type="scientific">Shigella phage Sf12</name>
    <dbReference type="NCBI Taxonomy" id="2024315"/>
    <lineage>
        <taxon>Viruses</taxon>
        <taxon>Duplodnaviria</taxon>
        <taxon>Heunggongvirae</taxon>
        <taxon>Uroviricota</taxon>
        <taxon>Caudoviricetes</taxon>
        <taxon>Drexlerviridae</taxon>
        <taxon>Rogunavirinae</taxon>
        <taxon>Eastlansingvirus</taxon>
        <taxon>Eastlansingvirus Sf12</taxon>
    </lineage>
</organism>
<evidence type="ECO:0000313" key="1">
    <source>
        <dbReference type="EMBL" id="ATE85796.1"/>
    </source>
</evidence>
<keyword evidence="2" id="KW-1185">Reference proteome</keyword>